<protein>
    <submittedName>
        <fullName evidence="4">Thioredoxin family protein</fullName>
    </submittedName>
</protein>
<dbReference type="SUPFAM" id="SSF52833">
    <property type="entry name" value="Thioredoxin-like"/>
    <property type="match status" value="1"/>
</dbReference>
<feature type="domain" description="Thioredoxin" evidence="3">
    <location>
        <begin position="6"/>
        <end position="149"/>
    </location>
</feature>
<evidence type="ECO:0000313" key="5">
    <source>
        <dbReference type="Proteomes" id="UP000502421"/>
    </source>
</evidence>
<dbReference type="PROSITE" id="PS00194">
    <property type="entry name" value="THIOREDOXIN_1"/>
    <property type="match status" value="1"/>
</dbReference>
<dbReference type="InterPro" id="IPR004879">
    <property type="entry name" value="Ssp411-like_TRX"/>
</dbReference>
<gene>
    <name evidence="4" type="ORF">HF329_12645</name>
</gene>
<dbReference type="Gene3D" id="3.40.30.10">
    <property type="entry name" value="Glutaredoxin"/>
    <property type="match status" value="1"/>
</dbReference>
<evidence type="ECO:0000256" key="2">
    <source>
        <dbReference type="SAM" id="SignalP"/>
    </source>
</evidence>
<dbReference type="RefSeq" id="WP_168804378.1">
    <property type="nucleotide sequence ID" value="NZ_CP051205.1"/>
</dbReference>
<proteinExistence type="predicted"/>
<accession>A0AAE6ZG16</accession>
<dbReference type="Proteomes" id="UP000502421">
    <property type="component" value="Chromosome"/>
</dbReference>
<feature type="signal peptide" evidence="2">
    <location>
        <begin position="1"/>
        <end position="18"/>
    </location>
</feature>
<dbReference type="Pfam" id="PF03190">
    <property type="entry name" value="Thioredox_DsbH"/>
    <property type="match status" value="1"/>
</dbReference>
<dbReference type="EMBL" id="CP051205">
    <property type="protein sequence ID" value="QJB32128.1"/>
    <property type="molecule type" value="Genomic_DNA"/>
</dbReference>
<feature type="chain" id="PRO_5042021334" evidence="2">
    <location>
        <begin position="19"/>
        <end position="411"/>
    </location>
</feature>
<name>A0AAE6ZG16_9BACT</name>
<dbReference type="CDD" id="cd02947">
    <property type="entry name" value="TRX_family"/>
    <property type="match status" value="1"/>
</dbReference>
<reference evidence="5" key="1">
    <citation type="submission" date="2020-04" db="EMBL/GenBank/DDBJ databases">
        <authorList>
            <person name="Kittiwongwattana C."/>
        </authorList>
    </citation>
    <scope>NUCLEOTIDE SEQUENCE [LARGE SCALE GENOMIC DNA]</scope>
    <source>
        <strain evidence="5">1310</strain>
    </source>
</reference>
<dbReference type="KEGG" id="coy:HF329_12645"/>
<keyword evidence="2" id="KW-0732">Signal</keyword>
<dbReference type="InterPro" id="IPR013766">
    <property type="entry name" value="Thioredoxin_domain"/>
</dbReference>
<dbReference type="InterPro" id="IPR036249">
    <property type="entry name" value="Thioredoxin-like_sf"/>
</dbReference>
<sequence length="411" mass="47262">MMKKLLLVLAACLPLALAAQEKGIHFEHELSWKEVRAKAQKENKFIFMDCYTTWCGPCKMMSRDIFPQQVVGDFFNDKFISVKVQMDKTAKDDDAVKRWYEDADAIAREYNVMAYPTFLYFAPDGKLVHLVVGSDSASAFIAASAKALKPETQYYTRMETMAENAGNQPDTLKRLAEEAMEMYDGRYSALFAKRYLRAVPSVYTSETLQFLDKYTHNSRDTGFVIFRKNPAKVNQVMGAKYAEKKVEQIIFGEEIYANLKEGITPDFKVIETKLQKKYPDLSRKLVDKFRLQWYQGKDYDQFEKAVKVYIRQYDKQLDPSDLSSFARTVGRKAKDTAMLRTALAWSERAVKENPGPDAVSVQAMLIYRLGDTATAIRLQEGVVNDLSAKEKKYQKEFQEKVLDKMRKGENL</sequence>
<keyword evidence="1" id="KW-0676">Redox-active center</keyword>
<dbReference type="AlphaFoldDB" id="A0AAE6ZG16"/>
<evidence type="ECO:0000256" key="1">
    <source>
        <dbReference type="ARBA" id="ARBA00023284"/>
    </source>
</evidence>
<evidence type="ECO:0000259" key="3">
    <source>
        <dbReference type="PROSITE" id="PS51352"/>
    </source>
</evidence>
<evidence type="ECO:0000313" key="4">
    <source>
        <dbReference type="EMBL" id="QJB32128.1"/>
    </source>
</evidence>
<dbReference type="PROSITE" id="PS51352">
    <property type="entry name" value="THIOREDOXIN_2"/>
    <property type="match status" value="1"/>
</dbReference>
<organism evidence="4 5">
    <name type="scientific">Chitinophaga oryzae</name>
    <dbReference type="NCBI Taxonomy" id="2725414"/>
    <lineage>
        <taxon>Bacteria</taxon>
        <taxon>Pseudomonadati</taxon>
        <taxon>Bacteroidota</taxon>
        <taxon>Chitinophagia</taxon>
        <taxon>Chitinophagales</taxon>
        <taxon>Chitinophagaceae</taxon>
        <taxon>Chitinophaga</taxon>
    </lineage>
</organism>
<dbReference type="InterPro" id="IPR017937">
    <property type="entry name" value="Thioredoxin_CS"/>
</dbReference>